<evidence type="ECO:0000256" key="1">
    <source>
        <dbReference type="ARBA" id="ARBA00004141"/>
    </source>
</evidence>
<evidence type="ECO:0000256" key="8">
    <source>
        <dbReference type="PROSITE-ProRule" id="PRU00703"/>
    </source>
</evidence>
<dbReference type="Gene3D" id="3.10.580.10">
    <property type="entry name" value="CBS-domain"/>
    <property type="match status" value="1"/>
</dbReference>
<gene>
    <name evidence="11" type="ORF">Fuma_04385</name>
</gene>
<organism evidence="11 12">
    <name type="scientific">Fuerstiella marisgermanici</name>
    <dbReference type="NCBI Taxonomy" id="1891926"/>
    <lineage>
        <taxon>Bacteria</taxon>
        <taxon>Pseudomonadati</taxon>
        <taxon>Planctomycetota</taxon>
        <taxon>Planctomycetia</taxon>
        <taxon>Planctomycetales</taxon>
        <taxon>Planctomycetaceae</taxon>
        <taxon>Fuerstiella</taxon>
    </lineage>
</organism>
<dbReference type="InterPro" id="IPR036739">
    <property type="entry name" value="SLC41_membr_dom_sf"/>
</dbReference>
<dbReference type="InterPro" id="IPR006668">
    <property type="entry name" value="Mg_transptr_MgtE_intracell_dom"/>
</dbReference>
<dbReference type="Gene3D" id="1.25.60.10">
    <property type="entry name" value="MgtE N-terminal domain-like"/>
    <property type="match status" value="1"/>
</dbReference>
<keyword evidence="6 9" id="KW-1133">Transmembrane helix</keyword>
<dbReference type="PANTHER" id="PTHR41394">
    <property type="entry name" value="MAGNESIUM TRANSPORTER MGTE"/>
    <property type="match status" value="1"/>
</dbReference>
<dbReference type="OrthoDB" id="9790355at2"/>
<dbReference type="SUPFAM" id="SSF158791">
    <property type="entry name" value="MgtE N-terminal domain-like"/>
    <property type="match status" value="1"/>
</dbReference>
<comment type="subunit">
    <text evidence="9">Homodimer.</text>
</comment>
<evidence type="ECO:0000256" key="5">
    <source>
        <dbReference type="ARBA" id="ARBA00022842"/>
    </source>
</evidence>
<keyword evidence="9" id="KW-0479">Metal-binding</keyword>
<dbReference type="Gene3D" id="1.10.357.20">
    <property type="entry name" value="SLC41 divalent cation transporters, integral membrane domain"/>
    <property type="match status" value="1"/>
</dbReference>
<evidence type="ECO:0000256" key="9">
    <source>
        <dbReference type="RuleBase" id="RU362011"/>
    </source>
</evidence>
<feature type="transmembrane region" description="Helical" evidence="9">
    <location>
        <begin position="437"/>
        <end position="460"/>
    </location>
</feature>
<dbReference type="Pfam" id="PF03448">
    <property type="entry name" value="MgtE_N"/>
    <property type="match status" value="1"/>
</dbReference>
<dbReference type="Proteomes" id="UP000187735">
    <property type="component" value="Chromosome"/>
</dbReference>
<dbReference type="PROSITE" id="PS51371">
    <property type="entry name" value="CBS"/>
    <property type="match status" value="2"/>
</dbReference>
<dbReference type="InterPro" id="IPR046342">
    <property type="entry name" value="CBS_dom_sf"/>
</dbReference>
<comment type="similarity">
    <text evidence="2 9">Belongs to the SLC41A transporter family.</text>
</comment>
<evidence type="ECO:0000256" key="3">
    <source>
        <dbReference type="ARBA" id="ARBA00022448"/>
    </source>
</evidence>
<feature type="transmembrane region" description="Helical" evidence="9">
    <location>
        <begin position="372"/>
        <end position="393"/>
    </location>
</feature>
<dbReference type="GO" id="GO:0015095">
    <property type="term" value="F:magnesium ion transmembrane transporter activity"/>
    <property type="evidence" value="ECO:0007669"/>
    <property type="project" value="UniProtKB-UniRule"/>
</dbReference>
<dbReference type="GO" id="GO:0046872">
    <property type="term" value="F:metal ion binding"/>
    <property type="evidence" value="ECO:0007669"/>
    <property type="project" value="UniProtKB-KW"/>
</dbReference>
<dbReference type="InterPro" id="IPR006667">
    <property type="entry name" value="SLC41_membr_dom"/>
</dbReference>
<feature type="transmembrane region" description="Helical" evidence="9">
    <location>
        <begin position="399"/>
        <end position="425"/>
    </location>
</feature>
<dbReference type="STRING" id="1891926.Fuma_04385"/>
<comment type="subcellular location">
    <subcellularLocation>
        <location evidence="9">Cell membrane</location>
        <topology evidence="9">Multi-pass membrane protein</topology>
    </subcellularLocation>
    <subcellularLocation>
        <location evidence="1">Membrane</location>
        <topology evidence="1">Multi-pass membrane protein</topology>
    </subcellularLocation>
</comment>
<dbReference type="InterPro" id="IPR000644">
    <property type="entry name" value="CBS_dom"/>
</dbReference>
<keyword evidence="4 9" id="KW-0812">Transmembrane</keyword>
<dbReference type="Pfam" id="PF01769">
    <property type="entry name" value="MgtE"/>
    <property type="match status" value="1"/>
</dbReference>
<evidence type="ECO:0000259" key="10">
    <source>
        <dbReference type="PROSITE" id="PS51371"/>
    </source>
</evidence>
<dbReference type="SUPFAM" id="SSF54631">
    <property type="entry name" value="CBS-domain pair"/>
    <property type="match status" value="1"/>
</dbReference>
<dbReference type="CDD" id="cd04606">
    <property type="entry name" value="CBS_pair_Mg_transporter"/>
    <property type="match status" value="1"/>
</dbReference>
<proteinExistence type="inferred from homology"/>
<dbReference type="GO" id="GO:0005886">
    <property type="term" value="C:plasma membrane"/>
    <property type="evidence" value="ECO:0007669"/>
    <property type="project" value="UniProtKB-SubCell"/>
</dbReference>
<sequence>MTETAEPEATPETTAIGDAWDQLEVIVEAADPDAAHEFLRELPPGETARLVAQLSDSEQHEFITLLHDTDAASLMESLPELQAAQLLAALPAEQAAQIFDEMESDEQVDLLDQMTDEQSEAILEEMDPDEAENVRFLAKYDSNSAGGLMITEFLAFEESATVDDVLKDLRRNAEEYAEYNVQYIYVLDHDKQLIGVLRLRDLLLAPPTKAIARLMIANPVSVSDLTTLEDLQHIFDGRPLFGLPVVDAAGALVGVVRRSDIEEAGEEQAGRTFLRFAGILGGEELRSLPLKTRCGRRLSWLSINIVLNIVAASVISMYEETLSAVIALAVFLPMVSDMSGCSGNQAVAVSTRELVLGVIKPGDFLHVFRKEFTLGLLNGIALGVLLGIVALVWKGMPALGLVVGGALAANTLIAVCLGALIPLLLKGFKLDPALASGPILTTLTDMCGFFLVLSFAQLLLPWLT</sequence>
<feature type="domain" description="CBS" evidence="10">
    <location>
        <begin position="149"/>
        <end position="213"/>
    </location>
</feature>
<evidence type="ECO:0000313" key="11">
    <source>
        <dbReference type="EMBL" id="APZ94746.1"/>
    </source>
</evidence>
<evidence type="ECO:0000256" key="6">
    <source>
        <dbReference type="ARBA" id="ARBA00022989"/>
    </source>
</evidence>
<dbReference type="EMBL" id="CP017641">
    <property type="protein sequence ID" value="APZ94746.1"/>
    <property type="molecule type" value="Genomic_DNA"/>
</dbReference>
<protein>
    <recommendedName>
        <fullName evidence="9">Magnesium transporter MgtE</fullName>
    </recommendedName>
</protein>
<accession>A0A1P8WL11</accession>
<dbReference type="NCBIfam" id="TIGR00400">
    <property type="entry name" value="mgtE"/>
    <property type="match status" value="1"/>
</dbReference>
<reference evidence="11 12" key="1">
    <citation type="journal article" date="2016" name="Front. Microbiol.">
        <title>Fuerstia marisgermanicae gen. nov., sp. nov., an Unusual Member of the Phylum Planctomycetes from the German Wadden Sea.</title>
        <authorList>
            <person name="Kohn T."/>
            <person name="Heuer A."/>
            <person name="Jogler M."/>
            <person name="Vollmers J."/>
            <person name="Boedeker C."/>
            <person name="Bunk B."/>
            <person name="Rast P."/>
            <person name="Borchert D."/>
            <person name="Glockner I."/>
            <person name="Freese H.M."/>
            <person name="Klenk H.P."/>
            <person name="Overmann J."/>
            <person name="Kaster A.K."/>
            <person name="Rohde M."/>
            <person name="Wiegand S."/>
            <person name="Jogler C."/>
        </authorList>
    </citation>
    <scope>NUCLEOTIDE SEQUENCE [LARGE SCALE GENOMIC DNA]</scope>
    <source>
        <strain evidence="11 12">NH11</strain>
    </source>
</reference>
<dbReference type="RefSeq" id="WP_077026014.1">
    <property type="nucleotide sequence ID" value="NZ_CP017641.1"/>
</dbReference>
<name>A0A1P8WL11_9PLAN</name>
<keyword evidence="5 9" id="KW-0460">Magnesium</keyword>
<dbReference type="SUPFAM" id="SSF161093">
    <property type="entry name" value="MgtE membrane domain-like"/>
    <property type="match status" value="1"/>
</dbReference>
<keyword evidence="8" id="KW-0129">CBS domain</keyword>
<evidence type="ECO:0000313" key="12">
    <source>
        <dbReference type="Proteomes" id="UP000187735"/>
    </source>
</evidence>
<dbReference type="SMART" id="SM00924">
    <property type="entry name" value="MgtE_N"/>
    <property type="match status" value="1"/>
</dbReference>
<keyword evidence="7 9" id="KW-0472">Membrane</keyword>
<comment type="caution">
    <text evidence="9">Lacks conserved residue(s) required for the propagation of feature annotation.</text>
</comment>
<dbReference type="SMART" id="SM00116">
    <property type="entry name" value="CBS"/>
    <property type="match status" value="2"/>
</dbReference>
<dbReference type="AlphaFoldDB" id="A0A1P8WL11"/>
<feature type="domain" description="CBS" evidence="10">
    <location>
        <begin position="215"/>
        <end position="272"/>
    </location>
</feature>
<dbReference type="InterPro" id="IPR006669">
    <property type="entry name" value="MgtE_transporter"/>
</dbReference>
<comment type="function">
    <text evidence="9">Acts as a magnesium transporter.</text>
</comment>
<evidence type="ECO:0000256" key="2">
    <source>
        <dbReference type="ARBA" id="ARBA00009749"/>
    </source>
</evidence>
<evidence type="ECO:0000256" key="4">
    <source>
        <dbReference type="ARBA" id="ARBA00022692"/>
    </source>
</evidence>
<keyword evidence="9" id="KW-1003">Cell membrane</keyword>
<dbReference type="KEGG" id="fmr:Fuma_04385"/>
<dbReference type="Pfam" id="PF00571">
    <property type="entry name" value="CBS"/>
    <property type="match status" value="2"/>
</dbReference>
<keyword evidence="12" id="KW-1185">Reference proteome</keyword>
<keyword evidence="3 9" id="KW-0813">Transport</keyword>
<evidence type="ECO:0000256" key="7">
    <source>
        <dbReference type="ARBA" id="ARBA00023136"/>
    </source>
</evidence>
<dbReference type="InterPro" id="IPR038076">
    <property type="entry name" value="MgtE_N_sf"/>
</dbReference>
<dbReference type="PANTHER" id="PTHR41394:SF5">
    <property type="entry name" value="SLC41A_MGTE INTEGRAL MEMBRANE DOMAIN-CONTAINING PROTEIN"/>
    <property type="match status" value="1"/>
</dbReference>